<protein>
    <submittedName>
        <fullName evidence="1">Uncharacterized protein</fullName>
    </submittedName>
</protein>
<sequence>MGPLDAASDTLWGVWCWLSQGPKICSYAIYVVSGLEGHTMELLPLRVDIRLCLHWLKGKVQHDVSPAESLGGCIGPYVVVEYLHGGVAECMVLGSSKMGLQ</sequence>
<proteinExistence type="predicted"/>
<evidence type="ECO:0000313" key="2">
    <source>
        <dbReference type="Proteomes" id="UP001066276"/>
    </source>
</evidence>
<dbReference type="AlphaFoldDB" id="A0AAV7RBC9"/>
<organism evidence="1 2">
    <name type="scientific">Pleurodeles waltl</name>
    <name type="common">Iberian ribbed newt</name>
    <dbReference type="NCBI Taxonomy" id="8319"/>
    <lineage>
        <taxon>Eukaryota</taxon>
        <taxon>Metazoa</taxon>
        <taxon>Chordata</taxon>
        <taxon>Craniata</taxon>
        <taxon>Vertebrata</taxon>
        <taxon>Euteleostomi</taxon>
        <taxon>Amphibia</taxon>
        <taxon>Batrachia</taxon>
        <taxon>Caudata</taxon>
        <taxon>Salamandroidea</taxon>
        <taxon>Salamandridae</taxon>
        <taxon>Pleurodelinae</taxon>
        <taxon>Pleurodeles</taxon>
    </lineage>
</organism>
<dbReference type="Proteomes" id="UP001066276">
    <property type="component" value="Chromosome 5"/>
</dbReference>
<dbReference type="EMBL" id="JANPWB010000009">
    <property type="protein sequence ID" value="KAJ1148780.1"/>
    <property type="molecule type" value="Genomic_DNA"/>
</dbReference>
<comment type="caution">
    <text evidence="1">The sequence shown here is derived from an EMBL/GenBank/DDBJ whole genome shotgun (WGS) entry which is preliminary data.</text>
</comment>
<gene>
    <name evidence="1" type="ORF">NDU88_001606</name>
</gene>
<evidence type="ECO:0000313" key="1">
    <source>
        <dbReference type="EMBL" id="KAJ1148780.1"/>
    </source>
</evidence>
<reference evidence="1" key="1">
    <citation type="journal article" date="2022" name="bioRxiv">
        <title>Sequencing and chromosome-scale assembly of the giantPleurodeles waltlgenome.</title>
        <authorList>
            <person name="Brown T."/>
            <person name="Elewa A."/>
            <person name="Iarovenko S."/>
            <person name="Subramanian E."/>
            <person name="Araus A.J."/>
            <person name="Petzold A."/>
            <person name="Susuki M."/>
            <person name="Suzuki K.-i.T."/>
            <person name="Hayashi T."/>
            <person name="Toyoda A."/>
            <person name="Oliveira C."/>
            <person name="Osipova E."/>
            <person name="Leigh N.D."/>
            <person name="Simon A."/>
            <person name="Yun M.H."/>
        </authorList>
    </citation>
    <scope>NUCLEOTIDE SEQUENCE</scope>
    <source>
        <strain evidence="1">20211129_DDA</strain>
        <tissue evidence="1">Liver</tissue>
    </source>
</reference>
<accession>A0AAV7RBC9</accession>
<keyword evidence="2" id="KW-1185">Reference proteome</keyword>
<name>A0AAV7RBC9_PLEWA</name>